<dbReference type="InterPro" id="IPR000504">
    <property type="entry name" value="RRM_dom"/>
</dbReference>
<accession>A0A3Q3LGE4</accession>
<evidence type="ECO:0000256" key="3">
    <source>
        <dbReference type="ARBA" id="ARBA00023242"/>
    </source>
</evidence>
<keyword evidence="3" id="KW-0539">Nucleus</keyword>
<dbReference type="RefSeq" id="XP_026150454.1">
    <property type="nucleotide sequence ID" value="XM_026294669.1"/>
</dbReference>
<evidence type="ECO:0000256" key="2">
    <source>
        <dbReference type="ARBA" id="ARBA00022884"/>
    </source>
</evidence>
<dbReference type="InParanoid" id="A0A3Q3LGE4"/>
<dbReference type="Pfam" id="PF12196">
    <property type="entry name" value="hNIFK_binding"/>
    <property type="match status" value="1"/>
</dbReference>
<evidence type="ECO:0000313" key="7">
    <source>
        <dbReference type="Ensembl" id="ENSMAMP00000013218.1"/>
    </source>
</evidence>
<dbReference type="Proteomes" id="UP000261640">
    <property type="component" value="Unplaced"/>
</dbReference>
<dbReference type="InterPro" id="IPR035979">
    <property type="entry name" value="RBD_domain_sf"/>
</dbReference>
<comment type="subcellular location">
    <subcellularLocation>
        <location evidence="1">Nucleus</location>
        <location evidence="1">Nucleolus</location>
    </subcellularLocation>
</comment>
<dbReference type="CDD" id="cd12307">
    <property type="entry name" value="RRM_NIFK_like"/>
    <property type="match status" value="1"/>
</dbReference>
<keyword evidence="8" id="KW-1185">Reference proteome</keyword>
<sequence length="279" mass="31512">MTESKVEGAAKPAKELLALNPNQESEFKKKVQEVKKNKPSTGTRLTPGVVYVGHLPLGLFEPQLKSYFEQFGKVLRLRLSRSKKTGGSKGYAFVEFDCDEVAKIVAETMNNYLMGERLIKCHVIPPEKVHEKLFVGSQREFKKPSYPAVTRYNRKHTDRQAEKTRDKLLRKESKLRKRLAAHGIDYDFPGFAAQVPQKKKPSDSMNASSCSDDVTPICTPSVLERRKSMAIEDDADDEIVIKRPNVEKDAECSSGEEEDLDRDDDSESEEPSEEDEGVE</sequence>
<dbReference type="Ensembl" id="ENSMAMT00000013582.2">
    <property type="protein sequence ID" value="ENSMAMP00000013218.1"/>
    <property type="gene ID" value="ENSMAMG00000008963.2"/>
</dbReference>
<dbReference type="SUPFAM" id="SSF54928">
    <property type="entry name" value="RNA-binding domain, RBD"/>
    <property type="match status" value="1"/>
</dbReference>
<feature type="region of interest" description="Disordered" evidence="5">
    <location>
        <begin position="194"/>
        <end position="279"/>
    </location>
</feature>
<keyword evidence="2 4" id="KW-0694">RNA-binding</keyword>
<dbReference type="InterPro" id="IPR021043">
    <property type="entry name" value="NIFK_FHA_Ki67-binding"/>
</dbReference>
<dbReference type="Gene3D" id="3.30.70.330">
    <property type="match status" value="1"/>
</dbReference>
<dbReference type="FunCoup" id="A0A3Q3LGE4">
    <property type="interactions" value="1202"/>
</dbReference>
<evidence type="ECO:0000256" key="5">
    <source>
        <dbReference type="SAM" id="MobiDB-lite"/>
    </source>
</evidence>
<dbReference type="SMART" id="SM00360">
    <property type="entry name" value="RRM"/>
    <property type="match status" value="1"/>
</dbReference>
<reference evidence="7" key="2">
    <citation type="submission" date="2025-09" db="UniProtKB">
        <authorList>
            <consortium name="Ensembl"/>
        </authorList>
    </citation>
    <scope>IDENTIFICATION</scope>
</reference>
<evidence type="ECO:0000313" key="8">
    <source>
        <dbReference type="Proteomes" id="UP000261640"/>
    </source>
</evidence>
<dbReference type="GeneID" id="113122963"/>
<feature type="compositionally biased region" description="Acidic residues" evidence="5">
    <location>
        <begin position="254"/>
        <end position="279"/>
    </location>
</feature>
<name>A0A3Q3LGE4_9TELE</name>
<dbReference type="STRING" id="205130.ENSMAMP00000013218"/>
<dbReference type="OrthoDB" id="21467at2759"/>
<dbReference type="InterPro" id="IPR012677">
    <property type="entry name" value="Nucleotide-bd_a/b_plait_sf"/>
</dbReference>
<dbReference type="GeneTree" id="ENSGT00390000011515"/>
<dbReference type="GO" id="GO:0003723">
    <property type="term" value="F:RNA binding"/>
    <property type="evidence" value="ECO:0007669"/>
    <property type="project" value="UniProtKB-UniRule"/>
</dbReference>
<feature type="compositionally biased region" description="Polar residues" evidence="5">
    <location>
        <begin position="203"/>
        <end position="212"/>
    </location>
</feature>
<evidence type="ECO:0000259" key="6">
    <source>
        <dbReference type="PROSITE" id="PS50102"/>
    </source>
</evidence>
<evidence type="ECO:0000256" key="4">
    <source>
        <dbReference type="PROSITE-ProRule" id="PRU00176"/>
    </source>
</evidence>
<dbReference type="GO" id="GO:0005730">
    <property type="term" value="C:nucleolus"/>
    <property type="evidence" value="ECO:0007669"/>
    <property type="project" value="UniProtKB-SubCell"/>
</dbReference>
<proteinExistence type="predicted"/>
<feature type="compositionally biased region" description="Basic and acidic residues" evidence="5">
    <location>
        <begin position="239"/>
        <end position="251"/>
    </location>
</feature>
<feature type="domain" description="RRM" evidence="6">
    <location>
        <begin position="48"/>
        <end position="126"/>
    </location>
</feature>
<dbReference type="Pfam" id="PF00076">
    <property type="entry name" value="RRM_1"/>
    <property type="match status" value="1"/>
</dbReference>
<dbReference type="PROSITE" id="PS50102">
    <property type="entry name" value="RRM"/>
    <property type="match status" value="1"/>
</dbReference>
<organism evidence="7 8">
    <name type="scientific">Mastacembelus armatus</name>
    <name type="common">zig-zag eel</name>
    <dbReference type="NCBI Taxonomy" id="205130"/>
    <lineage>
        <taxon>Eukaryota</taxon>
        <taxon>Metazoa</taxon>
        <taxon>Chordata</taxon>
        <taxon>Craniata</taxon>
        <taxon>Vertebrata</taxon>
        <taxon>Euteleostomi</taxon>
        <taxon>Actinopterygii</taxon>
        <taxon>Neopterygii</taxon>
        <taxon>Teleostei</taxon>
        <taxon>Neoteleostei</taxon>
        <taxon>Acanthomorphata</taxon>
        <taxon>Anabantaria</taxon>
        <taxon>Synbranchiformes</taxon>
        <taxon>Mastacembelidae</taxon>
        <taxon>Mastacembelus</taxon>
    </lineage>
</organism>
<dbReference type="PANTHER" id="PTHR46754">
    <property type="entry name" value="MKI67 FHA DOMAIN-INTERACTING NUCLEOLAR PHOSPHOPROTEIN"/>
    <property type="match status" value="1"/>
</dbReference>
<evidence type="ECO:0000256" key="1">
    <source>
        <dbReference type="ARBA" id="ARBA00004604"/>
    </source>
</evidence>
<protein>
    <submittedName>
        <fullName evidence="7">Nucleolar protein interacting with the FHA domain of MKI67</fullName>
    </submittedName>
</protein>
<dbReference type="AlphaFoldDB" id="A0A3Q3LGE4"/>
<reference evidence="7" key="1">
    <citation type="submission" date="2025-08" db="UniProtKB">
        <authorList>
            <consortium name="Ensembl"/>
        </authorList>
    </citation>
    <scope>IDENTIFICATION</scope>
</reference>